<evidence type="ECO:0000256" key="3">
    <source>
        <dbReference type="ARBA" id="ARBA00022475"/>
    </source>
</evidence>
<dbReference type="OrthoDB" id="9810876at2"/>
<organism evidence="8 9">
    <name type="scientific">Desulfomonile tiedjei (strain ATCC 49306 / DSM 6799 / DCB-1)</name>
    <dbReference type="NCBI Taxonomy" id="706587"/>
    <lineage>
        <taxon>Bacteria</taxon>
        <taxon>Pseudomonadati</taxon>
        <taxon>Thermodesulfobacteriota</taxon>
        <taxon>Desulfomonilia</taxon>
        <taxon>Desulfomonilales</taxon>
        <taxon>Desulfomonilaceae</taxon>
        <taxon>Desulfomonile</taxon>
    </lineage>
</organism>
<dbReference type="EMBL" id="CP003360">
    <property type="protein sequence ID" value="AFM26166.1"/>
    <property type="molecule type" value="Genomic_DNA"/>
</dbReference>
<name>I4C9C5_DESTA</name>
<dbReference type="Pfam" id="PF03773">
    <property type="entry name" value="ArsP_1"/>
    <property type="match status" value="1"/>
</dbReference>
<keyword evidence="9" id="KW-1185">Reference proteome</keyword>
<feature type="transmembrane region" description="Helical" evidence="7">
    <location>
        <begin position="188"/>
        <end position="205"/>
    </location>
</feature>
<keyword evidence="6 7" id="KW-0472">Membrane</keyword>
<evidence type="ECO:0000256" key="4">
    <source>
        <dbReference type="ARBA" id="ARBA00022692"/>
    </source>
</evidence>
<evidence type="ECO:0000313" key="8">
    <source>
        <dbReference type="EMBL" id="AFM26166.1"/>
    </source>
</evidence>
<dbReference type="HOGENOM" id="CLU_039914_2_0_7"/>
<feature type="transmembrane region" description="Helical" evidence="7">
    <location>
        <begin position="119"/>
        <end position="141"/>
    </location>
</feature>
<feature type="transmembrane region" description="Helical" evidence="7">
    <location>
        <begin position="153"/>
        <end position="176"/>
    </location>
</feature>
<keyword evidence="5 7" id="KW-1133">Transmembrane helix</keyword>
<reference evidence="9" key="1">
    <citation type="submission" date="2012-06" db="EMBL/GenBank/DDBJ databases">
        <title>Complete sequence of chromosome of Desulfomonile tiedjei DSM 6799.</title>
        <authorList>
            <person name="Lucas S."/>
            <person name="Copeland A."/>
            <person name="Lapidus A."/>
            <person name="Glavina del Rio T."/>
            <person name="Dalin E."/>
            <person name="Tice H."/>
            <person name="Bruce D."/>
            <person name="Goodwin L."/>
            <person name="Pitluck S."/>
            <person name="Peters L."/>
            <person name="Ovchinnikova G."/>
            <person name="Zeytun A."/>
            <person name="Lu M."/>
            <person name="Kyrpides N."/>
            <person name="Mavromatis K."/>
            <person name="Ivanova N."/>
            <person name="Brettin T."/>
            <person name="Detter J.C."/>
            <person name="Han C."/>
            <person name="Larimer F."/>
            <person name="Land M."/>
            <person name="Hauser L."/>
            <person name="Markowitz V."/>
            <person name="Cheng J.-F."/>
            <person name="Hugenholtz P."/>
            <person name="Woyke T."/>
            <person name="Wu D."/>
            <person name="Spring S."/>
            <person name="Schroeder M."/>
            <person name="Brambilla E."/>
            <person name="Klenk H.-P."/>
            <person name="Eisen J.A."/>
        </authorList>
    </citation>
    <scope>NUCLEOTIDE SEQUENCE [LARGE SCALE GENOMIC DNA]</scope>
    <source>
        <strain evidence="9">ATCC 49306 / DSM 6799 / DCB-1</strain>
    </source>
</reference>
<dbReference type="InterPro" id="IPR052923">
    <property type="entry name" value="UPF0718"/>
</dbReference>
<dbReference type="Proteomes" id="UP000006055">
    <property type="component" value="Chromosome"/>
</dbReference>
<accession>I4C9C5</accession>
<evidence type="ECO:0000313" key="9">
    <source>
        <dbReference type="Proteomes" id="UP000006055"/>
    </source>
</evidence>
<dbReference type="AlphaFoldDB" id="I4C9C5"/>
<dbReference type="STRING" id="706587.Desti_3516"/>
<evidence type="ECO:0000256" key="6">
    <source>
        <dbReference type="ARBA" id="ARBA00023136"/>
    </source>
</evidence>
<keyword evidence="4 7" id="KW-0812">Transmembrane</keyword>
<feature type="transmembrane region" description="Helical" evidence="7">
    <location>
        <begin position="281"/>
        <end position="301"/>
    </location>
</feature>
<sequence length="378" mass="40349">MSNDHHCSQTEYHVTSCTCGDSNSQNLSVADVNSANYQGTFNFTFLIEAAFLIFAAGLLVFGKGLGIDTAVNDLSISFVAIMLEAMPFMLIGAVIGGLIETFIPQEWVSRILAGRTHTSILIAAGLGAVFPVCECAIIPVVRRLLHKGVPASAAIAFLLGGPIVNPVVAGSTWLAYRGDWTFLGTRMVFGYGIAVAIALIMSFLFQQKDMLLEDAHALTHSACGCGAHDHGDSHRSVTQRLLAAFQHACDDFFDVGKFLVIGAFVAAGCRTIIGVDVFRELFASPGLAIIAMMALAMALNLCSETDAFIAAGFRGVLPDTAQMAFMLLGPMLDVKLLLMYLTMFRKRTILVLSLLIFGMVLACTSFLQYGLGGLPGAQ</sequence>
<keyword evidence="3" id="KW-1003">Cell membrane</keyword>
<protein>
    <submittedName>
        <fullName evidence="8">Putative permease</fullName>
    </submittedName>
</protein>
<dbReference type="GO" id="GO:0005886">
    <property type="term" value="C:plasma membrane"/>
    <property type="evidence" value="ECO:0007669"/>
    <property type="project" value="UniProtKB-SubCell"/>
</dbReference>
<feature type="transmembrane region" description="Helical" evidence="7">
    <location>
        <begin position="349"/>
        <end position="371"/>
    </location>
</feature>
<dbReference type="InterPro" id="IPR005524">
    <property type="entry name" value="DUF318"/>
</dbReference>
<dbReference type="KEGG" id="dti:Desti_3516"/>
<feature type="transmembrane region" description="Helical" evidence="7">
    <location>
        <begin position="74"/>
        <end position="99"/>
    </location>
</feature>
<gene>
    <name evidence="8" type="ordered locus">Desti_3516</name>
</gene>
<dbReference type="PANTHER" id="PTHR34184">
    <property type="entry name" value="UPF0718 PROTEIN YCGR"/>
    <property type="match status" value="1"/>
</dbReference>
<dbReference type="RefSeq" id="WP_014811298.1">
    <property type="nucleotide sequence ID" value="NC_018025.1"/>
</dbReference>
<feature type="transmembrane region" description="Helical" evidence="7">
    <location>
        <begin position="43"/>
        <end position="62"/>
    </location>
</feature>
<feature type="transmembrane region" description="Helical" evidence="7">
    <location>
        <begin position="321"/>
        <end position="342"/>
    </location>
</feature>
<evidence type="ECO:0000256" key="7">
    <source>
        <dbReference type="SAM" id="Phobius"/>
    </source>
</evidence>
<evidence type="ECO:0000256" key="1">
    <source>
        <dbReference type="ARBA" id="ARBA00004651"/>
    </source>
</evidence>
<evidence type="ECO:0000256" key="5">
    <source>
        <dbReference type="ARBA" id="ARBA00022989"/>
    </source>
</evidence>
<comment type="similarity">
    <text evidence="2">Belongs to the UPF0718 family.</text>
</comment>
<proteinExistence type="inferred from homology"/>
<evidence type="ECO:0000256" key="2">
    <source>
        <dbReference type="ARBA" id="ARBA00006386"/>
    </source>
</evidence>
<comment type="subcellular location">
    <subcellularLocation>
        <location evidence="1">Cell membrane</location>
        <topology evidence="1">Multi-pass membrane protein</topology>
    </subcellularLocation>
</comment>
<dbReference type="PANTHER" id="PTHR34184:SF4">
    <property type="entry name" value="UPF0718 PROTEIN YCGR"/>
    <property type="match status" value="1"/>
</dbReference>
<dbReference type="PATRIC" id="fig|706587.4.peg.4001"/>
<dbReference type="eggNOG" id="COG0701">
    <property type="taxonomic scope" value="Bacteria"/>
</dbReference>